<protein>
    <submittedName>
        <fullName evidence="2">TnsA-like heteromeric transposase endonuclease subunit</fullName>
    </submittedName>
</protein>
<feature type="compositionally biased region" description="Basic and acidic residues" evidence="1">
    <location>
        <begin position="157"/>
        <end position="174"/>
    </location>
</feature>
<name>A0ABW1VIS6_9MICO</name>
<dbReference type="Proteomes" id="UP001596306">
    <property type="component" value="Unassembled WGS sequence"/>
</dbReference>
<comment type="caution">
    <text evidence="2">The sequence shown here is derived from an EMBL/GenBank/DDBJ whole genome shotgun (WGS) entry which is preliminary data.</text>
</comment>
<feature type="compositionally biased region" description="Basic and acidic residues" evidence="1">
    <location>
        <begin position="139"/>
        <end position="148"/>
    </location>
</feature>
<organism evidence="2 3">
    <name type="scientific">Luethyella okanaganae</name>
    <dbReference type="NCBI Taxonomy" id="69372"/>
    <lineage>
        <taxon>Bacteria</taxon>
        <taxon>Bacillati</taxon>
        <taxon>Actinomycetota</taxon>
        <taxon>Actinomycetes</taxon>
        <taxon>Micrococcales</taxon>
        <taxon>Microbacteriaceae</taxon>
        <taxon>Luethyella</taxon>
    </lineage>
</organism>
<keyword evidence="3" id="KW-1185">Reference proteome</keyword>
<accession>A0ABW1VIS6</accession>
<evidence type="ECO:0000256" key="1">
    <source>
        <dbReference type="SAM" id="MobiDB-lite"/>
    </source>
</evidence>
<dbReference type="EMBL" id="JBHSTP010000002">
    <property type="protein sequence ID" value="MFC6356619.1"/>
    <property type="molecule type" value="Genomic_DNA"/>
</dbReference>
<dbReference type="RefSeq" id="WP_386731294.1">
    <property type="nucleotide sequence ID" value="NZ_JBHSTP010000002.1"/>
</dbReference>
<evidence type="ECO:0000313" key="2">
    <source>
        <dbReference type="EMBL" id="MFC6356619.1"/>
    </source>
</evidence>
<dbReference type="NCBIfam" id="NF033179">
    <property type="entry name" value="TnsA_like_Actin"/>
    <property type="match status" value="1"/>
</dbReference>
<evidence type="ECO:0000313" key="3">
    <source>
        <dbReference type="Proteomes" id="UP001596306"/>
    </source>
</evidence>
<feature type="region of interest" description="Disordered" evidence="1">
    <location>
        <begin position="139"/>
        <end position="190"/>
    </location>
</feature>
<gene>
    <name evidence="2" type="ORF">ACFQB0_10925</name>
</gene>
<sequence>MTIQLRSLSSASLDYFTHIVYEHDGEALSIDARDAHRIDFENAAPVRTFPSWPGKRNYSGFYWAATNNRHIGFESLTEKTALMLLDRDPKVIGISSQPMWILWPKDSGHTAHAPDFFVRYDNGEGVVLDVRPEALVDERSAETFEQTRRNRPQQRSVRNERCGHPCKTESDHTDAQSPSITAPHRTNDTD</sequence>
<reference evidence="3" key="1">
    <citation type="journal article" date="2019" name="Int. J. Syst. Evol. Microbiol.">
        <title>The Global Catalogue of Microorganisms (GCM) 10K type strain sequencing project: providing services to taxonomists for standard genome sequencing and annotation.</title>
        <authorList>
            <consortium name="The Broad Institute Genomics Platform"/>
            <consortium name="The Broad Institute Genome Sequencing Center for Infectious Disease"/>
            <person name="Wu L."/>
            <person name="Ma J."/>
        </authorList>
    </citation>
    <scope>NUCLEOTIDE SEQUENCE [LARGE SCALE GENOMIC DNA]</scope>
    <source>
        <strain evidence="3">CCUG 43304</strain>
    </source>
</reference>
<proteinExistence type="predicted"/>
<dbReference type="InterPro" id="IPR048000">
    <property type="entry name" value="TnsA-like"/>
</dbReference>